<reference evidence="3 4" key="1">
    <citation type="submission" date="2024-04" db="EMBL/GenBank/DDBJ databases">
        <title>Draft genome sequence of Thalassolituus maritimus NBRC 116585.</title>
        <authorList>
            <person name="Miyakawa T."/>
            <person name="Kusuya Y."/>
            <person name="Miura T."/>
        </authorList>
    </citation>
    <scope>NUCLEOTIDE SEQUENCE [LARGE SCALE GENOMIC DNA]</scope>
    <source>
        <strain evidence="3 4">5NW40-0001</strain>
    </source>
</reference>
<keyword evidence="4" id="KW-1185">Reference proteome</keyword>
<dbReference type="EMBL" id="BAABWH010000003">
    <property type="protein sequence ID" value="GAA6145406.1"/>
    <property type="molecule type" value="Genomic_DNA"/>
</dbReference>
<evidence type="ECO:0008006" key="5">
    <source>
        <dbReference type="Google" id="ProtNLM"/>
    </source>
</evidence>
<dbReference type="Proteomes" id="UP001481413">
    <property type="component" value="Unassembled WGS sequence"/>
</dbReference>
<evidence type="ECO:0000256" key="1">
    <source>
        <dbReference type="SAM" id="MobiDB-lite"/>
    </source>
</evidence>
<sequence length="115" mass="11288">MKNSSTKDSNKLMSTVLGTAFVAAVAASGANAAENPFASAELSQGYKVAAHHEGKCGEGKCGEGKCGAKAESEGKCGEGKCGAKSESEGKCGEGKCGAKSESEGKCGEGKCGGKS</sequence>
<keyword evidence="2" id="KW-0732">Signal</keyword>
<feature type="chain" id="PRO_5045275352" description="Low-complexity protein" evidence="2">
    <location>
        <begin position="33"/>
        <end position="115"/>
    </location>
</feature>
<name>A0ABP9ZZ46_9GAMM</name>
<feature type="region of interest" description="Disordered" evidence="1">
    <location>
        <begin position="70"/>
        <end position="115"/>
    </location>
</feature>
<evidence type="ECO:0000313" key="4">
    <source>
        <dbReference type="Proteomes" id="UP001481413"/>
    </source>
</evidence>
<protein>
    <recommendedName>
        <fullName evidence="5">Low-complexity protein</fullName>
    </recommendedName>
</protein>
<organism evidence="3 4">
    <name type="scientific">Thalassolituus maritimus</name>
    <dbReference type="NCBI Taxonomy" id="484498"/>
    <lineage>
        <taxon>Bacteria</taxon>
        <taxon>Pseudomonadati</taxon>
        <taxon>Pseudomonadota</taxon>
        <taxon>Gammaproteobacteria</taxon>
        <taxon>Oceanospirillales</taxon>
        <taxon>Oceanospirillaceae</taxon>
        <taxon>Thalassolituus</taxon>
    </lineage>
</organism>
<dbReference type="RefSeq" id="WP_353294360.1">
    <property type="nucleotide sequence ID" value="NZ_BAABWH010000003.1"/>
</dbReference>
<evidence type="ECO:0000313" key="3">
    <source>
        <dbReference type="EMBL" id="GAA6145406.1"/>
    </source>
</evidence>
<feature type="signal peptide" evidence="2">
    <location>
        <begin position="1"/>
        <end position="32"/>
    </location>
</feature>
<proteinExistence type="predicted"/>
<accession>A0ABP9ZZ46</accession>
<evidence type="ECO:0000256" key="2">
    <source>
        <dbReference type="SAM" id="SignalP"/>
    </source>
</evidence>
<gene>
    <name evidence="3" type="ORF">NBRC116585_15240</name>
</gene>
<feature type="compositionally biased region" description="Basic and acidic residues" evidence="1">
    <location>
        <begin position="70"/>
        <end position="108"/>
    </location>
</feature>
<comment type="caution">
    <text evidence="3">The sequence shown here is derived from an EMBL/GenBank/DDBJ whole genome shotgun (WGS) entry which is preliminary data.</text>
</comment>